<protein>
    <recommendedName>
        <fullName evidence="1">Mos1 transposase HTH domain-containing protein</fullName>
    </recommendedName>
</protein>
<evidence type="ECO:0000313" key="3">
    <source>
        <dbReference type="Proteomes" id="UP000886998"/>
    </source>
</evidence>
<evidence type="ECO:0000313" key="2">
    <source>
        <dbReference type="EMBL" id="GFY74682.1"/>
    </source>
</evidence>
<name>A0A8X6YML1_9ARAC</name>
<reference evidence="2" key="1">
    <citation type="submission" date="2020-08" db="EMBL/GenBank/DDBJ databases">
        <title>Multicomponent nature underlies the extraordinary mechanical properties of spider dragline silk.</title>
        <authorList>
            <person name="Kono N."/>
            <person name="Nakamura H."/>
            <person name="Mori M."/>
            <person name="Yoshida Y."/>
            <person name="Ohtoshi R."/>
            <person name="Malay A.D."/>
            <person name="Moran D.A.P."/>
            <person name="Tomita M."/>
            <person name="Numata K."/>
            <person name="Arakawa K."/>
        </authorList>
    </citation>
    <scope>NUCLEOTIDE SEQUENCE</scope>
</reference>
<keyword evidence="3" id="KW-1185">Reference proteome</keyword>
<dbReference type="OrthoDB" id="7552475at2759"/>
<dbReference type="EMBL" id="BMAV01020885">
    <property type="protein sequence ID" value="GFY74682.1"/>
    <property type="molecule type" value="Genomic_DNA"/>
</dbReference>
<comment type="caution">
    <text evidence="2">The sequence shown here is derived from an EMBL/GenBank/DDBJ whole genome shotgun (WGS) entry which is preliminary data.</text>
</comment>
<gene>
    <name evidence="2" type="ORF">TNIN_366931</name>
</gene>
<proteinExistence type="predicted"/>
<accession>A0A8X6YML1</accession>
<evidence type="ECO:0000259" key="1">
    <source>
        <dbReference type="Pfam" id="PF17906"/>
    </source>
</evidence>
<dbReference type="Pfam" id="PF17906">
    <property type="entry name" value="HTH_48"/>
    <property type="match status" value="1"/>
</dbReference>
<organism evidence="2 3">
    <name type="scientific">Trichonephila inaurata madagascariensis</name>
    <dbReference type="NCBI Taxonomy" id="2747483"/>
    <lineage>
        <taxon>Eukaryota</taxon>
        <taxon>Metazoa</taxon>
        <taxon>Ecdysozoa</taxon>
        <taxon>Arthropoda</taxon>
        <taxon>Chelicerata</taxon>
        <taxon>Arachnida</taxon>
        <taxon>Araneae</taxon>
        <taxon>Araneomorphae</taxon>
        <taxon>Entelegynae</taxon>
        <taxon>Araneoidea</taxon>
        <taxon>Nephilidae</taxon>
        <taxon>Trichonephila</taxon>
        <taxon>Trichonephila inaurata</taxon>
    </lineage>
</organism>
<feature type="domain" description="Mos1 transposase HTH" evidence="1">
    <location>
        <begin position="17"/>
        <end position="64"/>
    </location>
</feature>
<sequence>MPVKALETFKDVIRLRDVRIAIQREFWLGHSAIATVAKVNKAYGAGTTSEWTVRKLFDKFHSGDMEIDHKLRAGRAVWCDVYHLWQKTEVQSLSMVRQLGTELDVLPQTVS</sequence>
<dbReference type="AlphaFoldDB" id="A0A8X6YML1"/>
<dbReference type="Proteomes" id="UP000886998">
    <property type="component" value="Unassembled WGS sequence"/>
</dbReference>
<dbReference type="InterPro" id="IPR041426">
    <property type="entry name" value="Mos1_HTH"/>
</dbReference>
<dbReference type="Gene3D" id="1.10.10.1450">
    <property type="match status" value="1"/>
</dbReference>